<dbReference type="EMBL" id="JNOM01000090">
    <property type="protein sequence ID" value="KNG87165.1"/>
    <property type="molecule type" value="Genomic_DNA"/>
</dbReference>
<evidence type="ECO:0000313" key="9">
    <source>
        <dbReference type="EMBL" id="KNG87165.1"/>
    </source>
</evidence>
<feature type="transmembrane region" description="Helical" evidence="7">
    <location>
        <begin position="40"/>
        <end position="59"/>
    </location>
</feature>
<dbReference type="GeneID" id="26806900"/>
<feature type="transmembrane region" description="Helical" evidence="7">
    <location>
        <begin position="445"/>
        <end position="462"/>
    </location>
</feature>
<feature type="transmembrane region" description="Helical" evidence="7">
    <location>
        <begin position="369"/>
        <end position="390"/>
    </location>
</feature>
<keyword evidence="10" id="KW-1185">Reference proteome</keyword>
<feature type="transmembrane region" description="Helical" evidence="7">
    <location>
        <begin position="468"/>
        <end position="485"/>
    </location>
</feature>
<dbReference type="PANTHER" id="PTHR48022">
    <property type="entry name" value="PLASTIDIC GLUCOSE TRANSPORTER 4"/>
    <property type="match status" value="1"/>
</dbReference>
<dbReference type="Pfam" id="PF01636">
    <property type="entry name" value="APH"/>
    <property type="match status" value="1"/>
</dbReference>
<dbReference type="OrthoDB" id="6612291at2759"/>
<keyword evidence="5 7" id="KW-1133">Transmembrane helix</keyword>
<feature type="transmembrane region" description="Helical" evidence="7">
    <location>
        <begin position="180"/>
        <end position="198"/>
    </location>
</feature>
<feature type="non-terminal residue" evidence="9">
    <location>
        <position position="1"/>
    </location>
</feature>
<feature type="domain" description="Major facilitator superfamily (MFS) profile" evidence="8">
    <location>
        <begin position="46"/>
        <end position="489"/>
    </location>
</feature>
<dbReference type="Gene3D" id="3.90.1200.10">
    <property type="match status" value="1"/>
</dbReference>
<evidence type="ECO:0000256" key="1">
    <source>
        <dbReference type="ARBA" id="ARBA00004141"/>
    </source>
</evidence>
<keyword evidence="3" id="KW-0813">Transport</keyword>
<dbReference type="InterPro" id="IPR005828">
    <property type="entry name" value="MFS_sugar_transport-like"/>
</dbReference>
<dbReference type="InterPro" id="IPR036259">
    <property type="entry name" value="MFS_trans_sf"/>
</dbReference>
<evidence type="ECO:0000256" key="4">
    <source>
        <dbReference type="ARBA" id="ARBA00022692"/>
    </source>
</evidence>
<gene>
    <name evidence="9" type="ORF">ANOM_005096</name>
</gene>
<sequence length="748" mass="83713">DFSPICGGPDINLYPAYVAEYTSCYSPGSCTKYKMLQGQALRLAQVLLIVAPAFISYGYNQAGVGPLATLQTWYAYFVHDLHLNEKLTSLLGAVIASLQLGALLGALSCTYLGDRLGRRKTLFLAAVIVVIGELLETSAYKIAQLTVGRVVLGIGVGQLSATVPVFQAECSSAKNRGQHVVVDGICMVLGFVLCNWIDFGLSKTSGQMQFRVPLALSFLFPLIILASVFFLPESPRWLVLVGRPGDAARSLAAYRGLPVEDEAIQAEIASIESALELTEQSGRITLREVFSRTNEDRLFYRFTLCMAIQFFQQMCGGNLISTYISTIFEQNLKLGSDLSRILASSALTWKFLCNFIPFFAIDRLGRRKVFIFSGTGMCICMAVLAVTTSFDTSNKTASVLSVAFIWLFNLFYPIGFSGANFVYCTEVAPIQLRVAMASISTANKWLWNFIVVMITPVALDTIGYQYYIVYAAISACIPVSVYLFYPETMGRNLESLNQVFRDAPSVWHVVAMAKDLPKGDVSTLDIERVEKKLDAEQRDTKFEIPAPKHIRDWVDRDGRYFTLTERIQGQTLEQVVQVRKQLRSNFTSTAMQSVDHGPCYPGLLFLDMEPYGPFHSDLDLWDALAMTYNNLPKDVFENLKKRFPKSEPFMLTHYDLSLGDIMVRNGQVVGILDWEYAAYLPVWYEYISASFAFTEMDVEWKKVLQERLGVHGDAYDDARALWKDLINLKQYSNVNEKGKEALERLASA</sequence>
<evidence type="ECO:0000256" key="2">
    <source>
        <dbReference type="ARBA" id="ARBA00010992"/>
    </source>
</evidence>
<dbReference type="InterPro" id="IPR002575">
    <property type="entry name" value="Aminoglycoside_PTrfase"/>
</dbReference>
<dbReference type="PANTHER" id="PTHR48022:SF45">
    <property type="entry name" value="MAJOR FACILITATOR SUPERFAMILY (MFS) PROFILE DOMAIN-CONTAINING PROTEIN-RELATED"/>
    <property type="match status" value="1"/>
</dbReference>
<evidence type="ECO:0000256" key="5">
    <source>
        <dbReference type="ARBA" id="ARBA00022989"/>
    </source>
</evidence>
<dbReference type="FunFam" id="1.20.1250.20:FF:000090">
    <property type="entry name" value="MFS sugar transporter, putative"/>
    <property type="match status" value="1"/>
</dbReference>
<evidence type="ECO:0000256" key="6">
    <source>
        <dbReference type="ARBA" id="ARBA00023136"/>
    </source>
</evidence>
<feature type="transmembrane region" description="Helical" evidence="7">
    <location>
        <begin position="402"/>
        <end position="424"/>
    </location>
</feature>
<dbReference type="PROSITE" id="PS00217">
    <property type="entry name" value="SUGAR_TRANSPORT_2"/>
    <property type="match status" value="1"/>
</dbReference>
<feature type="transmembrane region" description="Helical" evidence="7">
    <location>
        <begin position="146"/>
        <end position="168"/>
    </location>
</feature>
<evidence type="ECO:0000256" key="7">
    <source>
        <dbReference type="SAM" id="Phobius"/>
    </source>
</evidence>
<protein>
    <recommendedName>
        <fullName evidence="8">Major facilitator superfamily (MFS) profile domain-containing protein</fullName>
    </recommendedName>
</protein>
<dbReference type="AlphaFoldDB" id="A0A0L1J662"/>
<evidence type="ECO:0000256" key="3">
    <source>
        <dbReference type="ARBA" id="ARBA00022448"/>
    </source>
</evidence>
<dbReference type="InterPro" id="IPR003663">
    <property type="entry name" value="Sugar/inositol_transpt"/>
</dbReference>
<feature type="transmembrane region" description="Helical" evidence="7">
    <location>
        <begin position="210"/>
        <end position="231"/>
    </location>
</feature>
<dbReference type="Pfam" id="PF00083">
    <property type="entry name" value="Sugar_tr"/>
    <property type="match status" value="1"/>
</dbReference>
<dbReference type="SUPFAM" id="SSF103473">
    <property type="entry name" value="MFS general substrate transporter"/>
    <property type="match status" value="1"/>
</dbReference>
<keyword evidence="4 7" id="KW-0812">Transmembrane</keyword>
<comment type="subcellular location">
    <subcellularLocation>
        <location evidence="1">Membrane</location>
        <topology evidence="1">Multi-pass membrane protein</topology>
    </subcellularLocation>
</comment>
<feature type="transmembrane region" description="Helical" evidence="7">
    <location>
        <begin position="90"/>
        <end position="109"/>
    </location>
</feature>
<evidence type="ECO:0000313" key="10">
    <source>
        <dbReference type="Proteomes" id="UP000037505"/>
    </source>
</evidence>
<reference evidence="9 10" key="1">
    <citation type="submission" date="2014-06" db="EMBL/GenBank/DDBJ databases">
        <title>The Genome of the Aflatoxigenic Filamentous Fungus Aspergillus nomius.</title>
        <authorList>
            <person name="Moore M.G."/>
            <person name="Shannon B.M."/>
            <person name="Brian M.M."/>
        </authorList>
    </citation>
    <scope>NUCLEOTIDE SEQUENCE [LARGE SCALE GENOMIC DNA]</scope>
    <source>
        <strain evidence="9 10">NRRL 13137</strain>
    </source>
</reference>
<dbReference type="RefSeq" id="XP_015408088.1">
    <property type="nucleotide sequence ID" value="XM_015550353.1"/>
</dbReference>
<dbReference type="InterPro" id="IPR011009">
    <property type="entry name" value="Kinase-like_dom_sf"/>
</dbReference>
<dbReference type="GO" id="GO:0005351">
    <property type="term" value="F:carbohydrate:proton symporter activity"/>
    <property type="evidence" value="ECO:0007669"/>
    <property type="project" value="TreeGrafter"/>
</dbReference>
<proteinExistence type="inferred from homology"/>
<dbReference type="Proteomes" id="UP000037505">
    <property type="component" value="Unassembled WGS sequence"/>
</dbReference>
<dbReference type="InterPro" id="IPR050360">
    <property type="entry name" value="MFS_Sugar_Transporters"/>
</dbReference>
<organism evidence="9 10">
    <name type="scientific">Aspergillus nomiae NRRL (strain ATCC 15546 / NRRL 13137 / CBS 260.88 / M93)</name>
    <dbReference type="NCBI Taxonomy" id="1509407"/>
    <lineage>
        <taxon>Eukaryota</taxon>
        <taxon>Fungi</taxon>
        <taxon>Dikarya</taxon>
        <taxon>Ascomycota</taxon>
        <taxon>Pezizomycotina</taxon>
        <taxon>Eurotiomycetes</taxon>
        <taxon>Eurotiomycetidae</taxon>
        <taxon>Eurotiales</taxon>
        <taxon>Aspergillaceae</taxon>
        <taxon>Aspergillus</taxon>
        <taxon>Aspergillus subgen. Circumdati</taxon>
    </lineage>
</organism>
<dbReference type="Gene3D" id="1.20.1250.20">
    <property type="entry name" value="MFS general substrate transporter like domains"/>
    <property type="match status" value="1"/>
</dbReference>
<comment type="caution">
    <text evidence="9">The sequence shown here is derived from an EMBL/GenBank/DDBJ whole genome shotgun (WGS) entry which is preliminary data.</text>
</comment>
<comment type="similarity">
    <text evidence="2">Belongs to the major facilitator superfamily. Sugar transporter (TC 2.A.1.1) family.</text>
</comment>
<keyword evidence="6 7" id="KW-0472">Membrane</keyword>
<dbReference type="GO" id="GO:0016020">
    <property type="term" value="C:membrane"/>
    <property type="evidence" value="ECO:0007669"/>
    <property type="project" value="UniProtKB-SubCell"/>
</dbReference>
<name>A0A0L1J662_ASPN3</name>
<dbReference type="NCBIfam" id="TIGR00879">
    <property type="entry name" value="SP"/>
    <property type="match status" value="1"/>
</dbReference>
<dbReference type="PROSITE" id="PS50850">
    <property type="entry name" value="MFS"/>
    <property type="match status" value="1"/>
</dbReference>
<feature type="transmembrane region" description="Helical" evidence="7">
    <location>
        <begin position="121"/>
        <end position="140"/>
    </location>
</feature>
<dbReference type="SUPFAM" id="SSF56112">
    <property type="entry name" value="Protein kinase-like (PK-like)"/>
    <property type="match status" value="1"/>
</dbReference>
<dbReference type="InterPro" id="IPR005829">
    <property type="entry name" value="Sugar_transporter_CS"/>
</dbReference>
<evidence type="ECO:0000259" key="8">
    <source>
        <dbReference type="PROSITE" id="PS50850"/>
    </source>
</evidence>
<dbReference type="InterPro" id="IPR020846">
    <property type="entry name" value="MFS_dom"/>
</dbReference>
<accession>A0A0L1J662</accession>